<gene>
    <name evidence="2" type="ORF">MKW94_011655</name>
</gene>
<evidence type="ECO:0000313" key="3">
    <source>
        <dbReference type="Proteomes" id="UP001177140"/>
    </source>
</evidence>
<sequence length="57" mass="6329">HEVPANSRRLSSSKLRRLVTQDELKKCSSFHPGYSSLSHDTQTSSFASTKEPLILGI</sequence>
<reference evidence="2" key="1">
    <citation type="submission" date="2022-03" db="EMBL/GenBank/DDBJ databases">
        <title>A functionally conserved STORR gene fusion in Papaver species that diverged 16.8 million years ago.</title>
        <authorList>
            <person name="Catania T."/>
        </authorList>
    </citation>
    <scope>NUCLEOTIDE SEQUENCE</scope>
    <source>
        <strain evidence="2">S-191538</strain>
    </source>
</reference>
<keyword evidence="3" id="KW-1185">Reference proteome</keyword>
<dbReference type="EMBL" id="JAJJMA010196535">
    <property type="protein sequence ID" value="MCL7039003.1"/>
    <property type="molecule type" value="Genomic_DNA"/>
</dbReference>
<name>A0AA41VD21_PAPNU</name>
<comment type="caution">
    <text evidence="2">The sequence shown here is derived from an EMBL/GenBank/DDBJ whole genome shotgun (WGS) entry which is preliminary data.</text>
</comment>
<evidence type="ECO:0000256" key="1">
    <source>
        <dbReference type="SAM" id="MobiDB-lite"/>
    </source>
</evidence>
<evidence type="ECO:0000313" key="2">
    <source>
        <dbReference type="EMBL" id="MCL7039003.1"/>
    </source>
</evidence>
<proteinExistence type="predicted"/>
<accession>A0AA41VD21</accession>
<protein>
    <submittedName>
        <fullName evidence="2">Uncharacterized protein</fullName>
    </submittedName>
</protein>
<dbReference type="AlphaFoldDB" id="A0AA41VD21"/>
<feature type="compositionally biased region" description="Polar residues" evidence="1">
    <location>
        <begin position="35"/>
        <end position="48"/>
    </location>
</feature>
<organism evidence="2 3">
    <name type="scientific">Papaver nudicaule</name>
    <name type="common">Iceland poppy</name>
    <dbReference type="NCBI Taxonomy" id="74823"/>
    <lineage>
        <taxon>Eukaryota</taxon>
        <taxon>Viridiplantae</taxon>
        <taxon>Streptophyta</taxon>
        <taxon>Embryophyta</taxon>
        <taxon>Tracheophyta</taxon>
        <taxon>Spermatophyta</taxon>
        <taxon>Magnoliopsida</taxon>
        <taxon>Ranunculales</taxon>
        <taxon>Papaveraceae</taxon>
        <taxon>Papaveroideae</taxon>
        <taxon>Papaver</taxon>
    </lineage>
</organism>
<dbReference type="Proteomes" id="UP001177140">
    <property type="component" value="Unassembled WGS sequence"/>
</dbReference>
<feature type="non-terminal residue" evidence="2">
    <location>
        <position position="57"/>
    </location>
</feature>
<feature type="region of interest" description="Disordered" evidence="1">
    <location>
        <begin position="33"/>
        <end position="57"/>
    </location>
</feature>